<protein>
    <submittedName>
        <fullName evidence="1">Uncharacterized protein</fullName>
    </submittedName>
</protein>
<proteinExistence type="predicted"/>
<keyword evidence="2" id="KW-1185">Reference proteome</keyword>
<accession>A0A976IBY7</accession>
<dbReference type="EMBL" id="SHOA02000203">
    <property type="protein sequence ID" value="TDH65999.1"/>
    <property type="molecule type" value="Genomic_DNA"/>
</dbReference>
<evidence type="ECO:0000313" key="1">
    <source>
        <dbReference type="EMBL" id="TDH65999.1"/>
    </source>
</evidence>
<dbReference type="OrthoDB" id="166708at2759"/>
<organism evidence="1 2">
    <name type="scientific">Bremia lactucae</name>
    <name type="common">Lettuce downy mildew</name>
    <dbReference type="NCBI Taxonomy" id="4779"/>
    <lineage>
        <taxon>Eukaryota</taxon>
        <taxon>Sar</taxon>
        <taxon>Stramenopiles</taxon>
        <taxon>Oomycota</taxon>
        <taxon>Peronosporomycetes</taxon>
        <taxon>Peronosporales</taxon>
        <taxon>Peronosporaceae</taxon>
        <taxon>Bremia</taxon>
    </lineage>
</organism>
<gene>
    <name evidence="1" type="ORF">CCR75_002639</name>
</gene>
<dbReference type="GeneID" id="94346407"/>
<comment type="caution">
    <text evidence="1">The sequence shown here is derived from an EMBL/GenBank/DDBJ whole genome shotgun (WGS) entry which is preliminary data.</text>
</comment>
<sequence>MQATEIYSDESCDLPVTLSATFTASCLESDCNPIIIGGATYYSETSCSSNIVSHAEDFFEDSQYIIVDSYSDISCTTCVETVVVAASGRCQLAGSSGQSVIATVSTNGSTQLTYYSDRLCTSPALATHVVTQEELVRRACLSGRTYLASFNGADTGDDSDSVSSTISRDGRFEINSAVLAGIIVGLAFVCFGDAGDVATARAQLPIILGQHTWKDTSIMKLK</sequence>
<dbReference type="AlphaFoldDB" id="A0A976IBY7"/>
<name>A0A976IBY7_BRELC</name>
<dbReference type="RefSeq" id="XP_067815498.1">
    <property type="nucleotide sequence ID" value="XM_067960736.1"/>
</dbReference>
<reference evidence="1 2" key="1">
    <citation type="journal article" date="2021" name="Genome Biol.">
        <title>AFLAP: assembly-free linkage analysis pipeline using k-mers from genome sequencing data.</title>
        <authorList>
            <person name="Fletcher K."/>
            <person name="Zhang L."/>
            <person name="Gil J."/>
            <person name="Han R."/>
            <person name="Cavanaugh K."/>
            <person name="Michelmore R."/>
        </authorList>
    </citation>
    <scope>NUCLEOTIDE SEQUENCE [LARGE SCALE GENOMIC DNA]</scope>
    <source>
        <strain evidence="1 2">SF5</strain>
    </source>
</reference>
<dbReference type="Proteomes" id="UP000294530">
    <property type="component" value="Unassembled WGS sequence"/>
</dbReference>
<evidence type="ECO:0000313" key="2">
    <source>
        <dbReference type="Proteomes" id="UP000294530"/>
    </source>
</evidence>
<dbReference type="KEGG" id="blac:94346407"/>